<protein>
    <submittedName>
        <fullName evidence="2">Uncharacterized protein</fullName>
    </submittedName>
</protein>
<proteinExistence type="predicted"/>
<dbReference type="Proteomes" id="UP001172738">
    <property type="component" value="Unassembled WGS sequence"/>
</dbReference>
<keyword evidence="3" id="KW-1185">Reference proteome</keyword>
<reference evidence="2" key="1">
    <citation type="submission" date="2023-06" db="EMBL/GenBank/DDBJ databases">
        <title>SYSU T00b26.</title>
        <authorList>
            <person name="Gao L."/>
            <person name="Fang B.-Z."/>
            <person name="Li W.-J."/>
        </authorList>
    </citation>
    <scope>NUCLEOTIDE SEQUENCE</scope>
    <source>
        <strain evidence="2">SYSU T00b26</strain>
    </source>
</reference>
<dbReference type="EMBL" id="JAUHPV010000006">
    <property type="protein sequence ID" value="MDN4473577.1"/>
    <property type="molecule type" value="Genomic_DNA"/>
</dbReference>
<comment type="caution">
    <text evidence="2">The sequence shown here is derived from an EMBL/GenBank/DDBJ whole genome shotgun (WGS) entry which is preliminary data.</text>
</comment>
<evidence type="ECO:0000313" key="3">
    <source>
        <dbReference type="Proteomes" id="UP001172738"/>
    </source>
</evidence>
<evidence type="ECO:0000313" key="2">
    <source>
        <dbReference type="EMBL" id="MDN4473577.1"/>
    </source>
</evidence>
<keyword evidence="1" id="KW-0472">Membrane</keyword>
<sequence length="228" mass="25077">MAEHKGQSRRSSVSYVRLFREDIDAIESILKEVTEDVRFAAYEVATSEYKSESVTDLADTCGPITIRDFTQTAFGPHMGLVLTPKSQAYVHGRNLTTLAHVGAFEKMLAVVRRSRLAFWKRLVARAVFFGLWGVWIVVVAASLAAAFGREPGDAAWPAYVLTAVGVMCWGLTYVVRRVVSPNGSVTFKHRREQTSFWSRNQDQIVLIAISSAVTAVVSVAATLAFTSG</sequence>
<dbReference type="RefSeq" id="WP_301129232.1">
    <property type="nucleotide sequence ID" value="NZ_JAUHPV010000006.1"/>
</dbReference>
<feature type="transmembrane region" description="Helical" evidence="1">
    <location>
        <begin position="154"/>
        <end position="175"/>
    </location>
</feature>
<evidence type="ECO:0000256" key="1">
    <source>
        <dbReference type="SAM" id="Phobius"/>
    </source>
</evidence>
<organism evidence="2 3">
    <name type="scientific">Demequina zhanjiangensis</name>
    <dbReference type="NCBI Taxonomy" id="3051659"/>
    <lineage>
        <taxon>Bacteria</taxon>
        <taxon>Bacillati</taxon>
        <taxon>Actinomycetota</taxon>
        <taxon>Actinomycetes</taxon>
        <taxon>Micrococcales</taxon>
        <taxon>Demequinaceae</taxon>
        <taxon>Demequina</taxon>
    </lineage>
</organism>
<feature type="transmembrane region" description="Helical" evidence="1">
    <location>
        <begin position="204"/>
        <end position="225"/>
    </location>
</feature>
<gene>
    <name evidence="2" type="ORF">QQX04_11295</name>
</gene>
<keyword evidence="1" id="KW-0812">Transmembrane</keyword>
<name>A0ABT8G3C6_9MICO</name>
<keyword evidence="1" id="KW-1133">Transmembrane helix</keyword>
<feature type="transmembrane region" description="Helical" evidence="1">
    <location>
        <begin position="122"/>
        <end position="148"/>
    </location>
</feature>
<accession>A0ABT8G3C6</accession>